<evidence type="ECO:0000313" key="3">
    <source>
        <dbReference type="EMBL" id="KIJ61296.1"/>
    </source>
</evidence>
<dbReference type="HOGENOM" id="CLU_760882_0_0_1"/>
<feature type="compositionally biased region" description="Polar residues" evidence="1">
    <location>
        <begin position="70"/>
        <end position="86"/>
    </location>
</feature>
<sequence>MLELDEWDELLTNNFTTNPFASESNAEPNVWDSVVVESNNNTPLVIVTGHSSDQHPLRRRSSNAATSSAHFSTGTVTITPPVTLTDATEGETRPRLTRLLSGLSDADGPTPATGSPSDATTAGDQSASESASDTIIHRVNPVDSFAGVALRYGVSIAALRRANQLWPSDPIHLRTELIIPRGDTFRARSKTPSGREAPIVSESDVELPSQSSSSDVLASTFGAARSAILSALPARMSLDSLSSRTSASEDHELEVIRKGRPPDTISNEAHDTHSIGNHELAILTTPYLHRSTLPPLPHLPCTPVDDHFYSGPNNAAPTSDSHSSSAIPRDRPHRPQPSVFVPVRTSQLEPEPAMELPARRPSRG</sequence>
<evidence type="ECO:0000313" key="4">
    <source>
        <dbReference type="Proteomes" id="UP000053820"/>
    </source>
</evidence>
<name>A0A0C9WBL6_9AGAM</name>
<proteinExistence type="predicted"/>
<feature type="compositionally biased region" description="Polar residues" evidence="1">
    <location>
        <begin position="112"/>
        <end position="133"/>
    </location>
</feature>
<organism evidence="3 4">
    <name type="scientific">Hydnomerulius pinastri MD-312</name>
    <dbReference type="NCBI Taxonomy" id="994086"/>
    <lineage>
        <taxon>Eukaryota</taxon>
        <taxon>Fungi</taxon>
        <taxon>Dikarya</taxon>
        <taxon>Basidiomycota</taxon>
        <taxon>Agaricomycotina</taxon>
        <taxon>Agaricomycetes</taxon>
        <taxon>Agaricomycetidae</taxon>
        <taxon>Boletales</taxon>
        <taxon>Boletales incertae sedis</taxon>
        <taxon>Leucogyrophana</taxon>
    </lineage>
</organism>
<feature type="domain" description="LysM" evidence="2">
    <location>
        <begin position="135"/>
        <end position="179"/>
    </location>
</feature>
<dbReference type="PANTHER" id="PTHR20932:SF8">
    <property type="entry name" value="LD22649P"/>
    <property type="match status" value="1"/>
</dbReference>
<evidence type="ECO:0000259" key="2">
    <source>
        <dbReference type="PROSITE" id="PS51782"/>
    </source>
</evidence>
<dbReference type="PANTHER" id="PTHR20932">
    <property type="entry name" value="LYSM AND PUTATIVE PEPTIDOGLYCAN-BINDING DOMAIN-CONTAINING PROTEIN"/>
    <property type="match status" value="1"/>
</dbReference>
<dbReference type="OrthoDB" id="2107166at2759"/>
<dbReference type="AlphaFoldDB" id="A0A0C9WBL6"/>
<dbReference type="Pfam" id="PF01476">
    <property type="entry name" value="LysM"/>
    <property type="match status" value="1"/>
</dbReference>
<evidence type="ECO:0000256" key="1">
    <source>
        <dbReference type="SAM" id="MobiDB-lite"/>
    </source>
</evidence>
<dbReference type="SUPFAM" id="SSF54106">
    <property type="entry name" value="LysM domain"/>
    <property type="match status" value="1"/>
</dbReference>
<protein>
    <submittedName>
        <fullName evidence="3">Carbohydrate-binding module family 50 protein</fullName>
    </submittedName>
</protein>
<feature type="region of interest" description="Disordered" evidence="1">
    <location>
        <begin position="48"/>
        <end position="135"/>
    </location>
</feature>
<dbReference type="InterPro" id="IPR036779">
    <property type="entry name" value="LysM_dom_sf"/>
</dbReference>
<dbReference type="InterPro" id="IPR045030">
    <property type="entry name" value="LYSM1-4"/>
</dbReference>
<dbReference type="InterPro" id="IPR018392">
    <property type="entry name" value="LysM"/>
</dbReference>
<feature type="compositionally biased region" description="Polar residues" evidence="1">
    <location>
        <begin position="311"/>
        <end position="326"/>
    </location>
</feature>
<gene>
    <name evidence="3" type="ORF">HYDPIDRAFT_169745</name>
</gene>
<keyword evidence="4" id="KW-1185">Reference proteome</keyword>
<feature type="region of interest" description="Disordered" evidence="1">
    <location>
        <begin position="245"/>
        <end position="269"/>
    </location>
</feature>
<dbReference type="EMBL" id="KN839863">
    <property type="protein sequence ID" value="KIJ61296.1"/>
    <property type="molecule type" value="Genomic_DNA"/>
</dbReference>
<reference evidence="3 4" key="1">
    <citation type="submission" date="2014-04" db="EMBL/GenBank/DDBJ databases">
        <title>Evolutionary Origins and Diversification of the Mycorrhizal Mutualists.</title>
        <authorList>
            <consortium name="DOE Joint Genome Institute"/>
            <consortium name="Mycorrhizal Genomics Consortium"/>
            <person name="Kohler A."/>
            <person name="Kuo A."/>
            <person name="Nagy L.G."/>
            <person name="Floudas D."/>
            <person name="Copeland A."/>
            <person name="Barry K.W."/>
            <person name="Cichocki N."/>
            <person name="Veneault-Fourrey C."/>
            <person name="LaButti K."/>
            <person name="Lindquist E.A."/>
            <person name="Lipzen A."/>
            <person name="Lundell T."/>
            <person name="Morin E."/>
            <person name="Murat C."/>
            <person name="Riley R."/>
            <person name="Ohm R."/>
            <person name="Sun H."/>
            <person name="Tunlid A."/>
            <person name="Henrissat B."/>
            <person name="Grigoriev I.V."/>
            <person name="Hibbett D.S."/>
            <person name="Martin F."/>
        </authorList>
    </citation>
    <scope>NUCLEOTIDE SEQUENCE [LARGE SCALE GENOMIC DNA]</scope>
    <source>
        <strain evidence="3 4">MD-312</strain>
    </source>
</reference>
<feature type="compositionally biased region" description="Basic and acidic residues" evidence="1">
    <location>
        <begin position="247"/>
        <end position="261"/>
    </location>
</feature>
<accession>A0A0C9WBL6</accession>
<dbReference type="PROSITE" id="PS51782">
    <property type="entry name" value="LYSM"/>
    <property type="match status" value="1"/>
</dbReference>
<dbReference type="CDD" id="cd00118">
    <property type="entry name" value="LysM"/>
    <property type="match status" value="1"/>
</dbReference>
<feature type="region of interest" description="Disordered" evidence="1">
    <location>
        <begin position="307"/>
        <end position="364"/>
    </location>
</feature>
<dbReference type="Proteomes" id="UP000053820">
    <property type="component" value="Unassembled WGS sequence"/>
</dbReference>
<dbReference type="Gene3D" id="3.10.350.10">
    <property type="entry name" value="LysM domain"/>
    <property type="match status" value="1"/>
</dbReference>